<evidence type="ECO:0000256" key="1">
    <source>
        <dbReference type="ARBA" id="ARBA00007409"/>
    </source>
</evidence>
<comment type="caution">
    <text evidence="4">The sequence shown here is derived from an EMBL/GenBank/DDBJ whole genome shotgun (WGS) entry which is preliminary data.</text>
</comment>
<dbReference type="PROSITE" id="PS50404">
    <property type="entry name" value="GST_NTER"/>
    <property type="match status" value="1"/>
</dbReference>
<dbReference type="PANTHER" id="PTHR44051">
    <property type="entry name" value="GLUTATHIONE S-TRANSFERASE-RELATED"/>
    <property type="match status" value="1"/>
</dbReference>
<dbReference type="Pfam" id="PF13409">
    <property type="entry name" value="GST_N_2"/>
    <property type="match status" value="1"/>
</dbReference>
<dbReference type="Proteomes" id="UP000018888">
    <property type="component" value="Unassembled WGS sequence"/>
</dbReference>
<comment type="similarity">
    <text evidence="1">Belongs to the GST superfamily.</text>
</comment>
<dbReference type="AlphaFoldDB" id="A0A2P4QUC5"/>
<evidence type="ECO:0000313" key="5">
    <source>
        <dbReference type="Proteomes" id="UP000018888"/>
    </source>
</evidence>
<dbReference type="Gene3D" id="3.40.30.10">
    <property type="entry name" value="Glutaredoxin"/>
    <property type="match status" value="1"/>
</dbReference>
<reference evidence="4 5" key="2">
    <citation type="journal article" date="2018" name="New Phytol.">
        <title>High intraspecific genome diversity in the model arbuscular mycorrhizal symbiont Rhizophagus irregularis.</title>
        <authorList>
            <person name="Chen E.C.H."/>
            <person name="Morin E."/>
            <person name="Beaudet D."/>
            <person name="Noel J."/>
            <person name="Yildirir G."/>
            <person name="Ndikumana S."/>
            <person name="Charron P."/>
            <person name="St-Onge C."/>
            <person name="Giorgi J."/>
            <person name="Kruger M."/>
            <person name="Marton T."/>
            <person name="Ropars J."/>
            <person name="Grigoriev I.V."/>
            <person name="Hainaut M."/>
            <person name="Henrissat B."/>
            <person name="Roux C."/>
            <person name="Martin F."/>
            <person name="Corradi N."/>
        </authorList>
    </citation>
    <scope>NUCLEOTIDE SEQUENCE [LARGE SCALE GENOMIC DNA]</scope>
    <source>
        <strain evidence="4 5">DAOM 197198</strain>
    </source>
</reference>
<proteinExistence type="inferred from homology"/>
<dbReference type="InterPro" id="IPR010987">
    <property type="entry name" value="Glutathione-S-Trfase_C-like"/>
</dbReference>
<dbReference type="SFLD" id="SFLDG01151">
    <property type="entry name" value="Main.2:_Nu-like"/>
    <property type="match status" value="1"/>
</dbReference>
<feature type="domain" description="GST N-terminal" evidence="2">
    <location>
        <begin position="3"/>
        <end position="87"/>
    </location>
</feature>
<protein>
    <submittedName>
        <fullName evidence="4">Glutathione S-transferase</fullName>
    </submittedName>
</protein>
<evidence type="ECO:0000259" key="2">
    <source>
        <dbReference type="PROSITE" id="PS50404"/>
    </source>
</evidence>
<evidence type="ECO:0000313" key="4">
    <source>
        <dbReference type="EMBL" id="POG81254.1"/>
    </source>
</evidence>
<dbReference type="Gene3D" id="1.20.1050.10">
    <property type="match status" value="1"/>
</dbReference>
<dbReference type="InterPro" id="IPR040079">
    <property type="entry name" value="Glutathione_S-Trfase"/>
</dbReference>
<dbReference type="SFLD" id="SFLDS00019">
    <property type="entry name" value="Glutathione_Transferase_(cytos"/>
    <property type="match status" value="1"/>
</dbReference>
<dbReference type="SUPFAM" id="SSF52833">
    <property type="entry name" value="Thioredoxin-like"/>
    <property type="match status" value="1"/>
</dbReference>
<dbReference type="VEuPathDB" id="FungiDB:RhiirFUN_014321"/>
<dbReference type="SUPFAM" id="SSF47616">
    <property type="entry name" value="GST C-terminal domain-like"/>
    <property type="match status" value="1"/>
</dbReference>
<sequence>MTTPDITFYTAKSPNGVKVSIVLEELGIPYKAREISIKDDEHKQPWFLKINPNGRIPAITDHSRGDFHVFESGAIMIYLCEHYDPEGKLLPKDPNLKSQVIQWIMFQMGGLGPMQGQAGFFNRYGPEKIPYAIKRYTDETKRLYSVLNGALESKEYLVGNKFTLADAINFSWVRVHFLSGIESIDEFPNLKAWVARIGARPAVQKGLNVPVPDNIQELMDNSEKLDESIKNARIAFKWNSTDEK</sequence>
<dbReference type="PANTHER" id="PTHR44051:SF8">
    <property type="entry name" value="GLUTATHIONE S-TRANSFERASE GSTA"/>
    <property type="match status" value="1"/>
</dbReference>
<gene>
    <name evidence="4" type="ORF">GLOIN_2v1508995</name>
</gene>
<organism evidence="4 5">
    <name type="scientific">Rhizophagus irregularis (strain DAOM 181602 / DAOM 197198 / MUCL 43194)</name>
    <name type="common">Arbuscular mycorrhizal fungus</name>
    <name type="synonym">Glomus intraradices</name>
    <dbReference type="NCBI Taxonomy" id="747089"/>
    <lineage>
        <taxon>Eukaryota</taxon>
        <taxon>Fungi</taxon>
        <taxon>Fungi incertae sedis</taxon>
        <taxon>Mucoromycota</taxon>
        <taxon>Glomeromycotina</taxon>
        <taxon>Glomeromycetes</taxon>
        <taxon>Glomerales</taxon>
        <taxon>Glomeraceae</taxon>
        <taxon>Rhizophagus</taxon>
    </lineage>
</organism>
<dbReference type="InterPro" id="IPR004045">
    <property type="entry name" value="Glutathione_S-Trfase_N"/>
</dbReference>
<keyword evidence="5" id="KW-1185">Reference proteome</keyword>
<dbReference type="GO" id="GO:0016740">
    <property type="term" value="F:transferase activity"/>
    <property type="evidence" value="ECO:0007669"/>
    <property type="project" value="UniProtKB-KW"/>
</dbReference>
<dbReference type="SFLD" id="SFLDG00358">
    <property type="entry name" value="Main_(cytGST)"/>
    <property type="match status" value="1"/>
</dbReference>
<dbReference type="PROSITE" id="PS50405">
    <property type="entry name" value="GST_CTER"/>
    <property type="match status" value="1"/>
</dbReference>
<accession>A0A2P4QUC5</accession>
<dbReference type="Pfam" id="PF00043">
    <property type="entry name" value="GST_C"/>
    <property type="match status" value="1"/>
</dbReference>
<dbReference type="CDD" id="cd03048">
    <property type="entry name" value="GST_N_Ure2p_like"/>
    <property type="match status" value="1"/>
</dbReference>
<name>A0A2P4QUC5_RHIID</name>
<reference evidence="4 5" key="1">
    <citation type="journal article" date="2013" name="Proc. Natl. Acad. Sci. U.S.A.">
        <title>Genome of an arbuscular mycorrhizal fungus provides insight into the oldest plant symbiosis.</title>
        <authorList>
            <person name="Tisserant E."/>
            <person name="Malbreil M."/>
            <person name="Kuo A."/>
            <person name="Kohler A."/>
            <person name="Symeonidi A."/>
            <person name="Balestrini R."/>
            <person name="Charron P."/>
            <person name="Duensing N."/>
            <person name="Frei Dit Frey N."/>
            <person name="Gianinazzi-Pearson V."/>
            <person name="Gilbert L.B."/>
            <person name="Handa Y."/>
            <person name="Herr J.R."/>
            <person name="Hijri M."/>
            <person name="Koul R."/>
            <person name="Kawaguchi M."/>
            <person name="Krajinski F."/>
            <person name="Lammers P.J."/>
            <person name="Masclaux F.G."/>
            <person name="Murat C."/>
            <person name="Morin E."/>
            <person name="Ndikumana S."/>
            <person name="Pagni M."/>
            <person name="Petitpierre D."/>
            <person name="Requena N."/>
            <person name="Rosikiewicz P."/>
            <person name="Riley R."/>
            <person name="Saito K."/>
            <person name="San Clemente H."/>
            <person name="Shapiro H."/>
            <person name="van Tuinen D."/>
            <person name="Becard G."/>
            <person name="Bonfante P."/>
            <person name="Paszkowski U."/>
            <person name="Shachar-Hill Y.Y."/>
            <person name="Tuskan G.A."/>
            <person name="Young P.W."/>
            <person name="Sanders I.R."/>
            <person name="Henrissat B."/>
            <person name="Rensing S.A."/>
            <person name="Grigoriev I.V."/>
            <person name="Corradi N."/>
            <person name="Roux C."/>
            <person name="Martin F."/>
        </authorList>
    </citation>
    <scope>NUCLEOTIDE SEQUENCE [LARGE SCALE GENOMIC DNA]</scope>
    <source>
        <strain evidence="4 5">DAOM 197198</strain>
    </source>
</reference>
<dbReference type="InterPro" id="IPR004046">
    <property type="entry name" value="GST_C"/>
</dbReference>
<dbReference type="InterPro" id="IPR036282">
    <property type="entry name" value="Glutathione-S-Trfase_C_sf"/>
</dbReference>
<dbReference type="SFLD" id="SFLDG01150">
    <property type="entry name" value="Main.1:_Beta-like"/>
    <property type="match status" value="1"/>
</dbReference>
<evidence type="ECO:0000259" key="3">
    <source>
        <dbReference type="PROSITE" id="PS50405"/>
    </source>
</evidence>
<dbReference type="EMBL" id="AUPC02000012">
    <property type="protein sequence ID" value="POG81254.1"/>
    <property type="molecule type" value="Genomic_DNA"/>
</dbReference>
<dbReference type="InterPro" id="IPR036249">
    <property type="entry name" value="Thioredoxin-like_sf"/>
</dbReference>
<feature type="domain" description="GST C-terminal" evidence="3">
    <location>
        <begin position="93"/>
        <end position="218"/>
    </location>
</feature>